<proteinExistence type="predicted"/>
<dbReference type="AlphaFoldDB" id="A0A9P9RBR0"/>
<feature type="region of interest" description="Disordered" evidence="1">
    <location>
        <begin position="22"/>
        <end position="45"/>
    </location>
</feature>
<gene>
    <name evidence="2" type="ORF">B0J15DRAFT_460706</name>
</gene>
<reference evidence="2" key="1">
    <citation type="journal article" date="2021" name="Nat. Commun.">
        <title>Genetic determinants of endophytism in the Arabidopsis root mycobiome.</title>
        <authorList>
            <person name="Mesny F."/>
            <person name="Miyauchi S."/>
            <person name="Thiergart T."/>
            <person name="Pickel B."/>
            <person name="Atanasova L."/>
            <person name="Karlsson M."/>
            <person name="Huettel B."/>
            <person name="Barry K.W."/>
            <person name="Haridas S."/>
            <person name="Chen C."/>
            <person name="Bauer D."/>
            <person name="Andreopoulos W."/>
            <person name="Pangilinan J."/>
            <person name="LaButti K."/>
            <person name="Riley R."/>
            <person name="Lipzen A."/>
            <person name="Clum A."/>
            <person name="Drula E."/>
            <person name="Henrissat B."/>
            <person name="Kohler A."/>
            <person name="Grigoriev I.V."/>
            <person name="Martin F.M."/>
            <person name="Hacquard S."/>
        </authorList>
    </citation>
    <scope>NUCLEOTIDE SEQUENCE</scope>
    <source>
        <strain evidence="2">FSSC 5 MPI-SDFR-AT-0091</strain>
    </source>
</reference>
<evidence type="ECO:0000313" key="3">
    <source>
        <dbReference type="Proteomes" id="UP000736672"/>
    </source>
</evidence>
<protein>
    <submittedName>
        <fullName evidence="2">Uncharacterized protein</fullName>
    </submittedName>
</protein>
<accession>A0A9P9RBR0</accession>
<dbReference type="Proteomes" id="UP000736672">
    <property type="component" value="Unassembled WGS sequence"/>
</dbReference>
<organism evidence="2 3">
    <name type="scientific">Fusarium solani</name>
    <name type="common">Filamentous fungus</name>
    <dbReference type="NCBI Taxonomy" id="169388"/>
    <lineage>
        <taxon>Eukaryota</taxon>
        <taxon>Fungi</taxon>
        <taxon>Dikarya</taxon>
        <taxon>Ascomycota</taxon>
        <taxon>Pezizomycotina</taxon>
        <taxon>Sordariomycetes</taxon>
        <taxon>Hypocreomycetidae</taxon>
        <taxon>Hypocreales</taxon>
        <taxon>Nectriaceae</taxon>
        <taxon>Fusarium</taxon>
        <taxon>Fusarium solani species complex</taxon>
    </lineage>
</organism>
<evidence type="ECO:0000256" key="1">
    <source>
        <dbReference type="SAM" id="MobiDB-lite"/>
    </source>
</evidence>
<sequence length="102" mass="10953">MAPTKPAGVSLLSPWRADVSAQVRARSERVPQPAASPPPRHQMPCSQRLNFQRLCRVAAKIETAHPCTVSDPCGFSSQMTGLDDDILMGPAPPGWASKVGYI</sequence>
<evidence type="ECO:0000313" key="2">
    <source>
        <dbReference type="EMBL" id="KAH7272979.1"/>
    </source>
</evidence>
<dbReference type="EMBL" id="JAGTJS010000003">
    <property type="protein sequence ID" value="KAH7272979.1"/>
    <property type="molecule type" value="Genomic_DNA"/>
</dbReference>
<comment type="caution">
    <text evidence="2">The sequence shown here is derived from an EMBL/GenBank/DDBJ whole genome shotgun (WGS) entry which is preliminary data.</text>
</comment>
<name>A0A9P9RBR0_FUSSL</name>
<keyword evidence="3" id="KW-1185">Reference proteome</keyword>